<feature type="transmembrane region" description="Helical" evidence="1">
    <location>
        <begin position="93"/>
        <end position="115"/>
    </location>
</feature>
<gene>
    <name evidence="2" type="ORF">ACFPN2_12485</name>
</gene>
<dbReference type="Proteomes" id="UP001595904">
    <property type="component" value="Unassembled WGS sequence"/>
</dbReference>
<dbReference type="RefSeq" id="WP_380596948.1">
    <property type="nucleotide sequence ID" value="NZ_JBHSDU010000003.1"/>
</dbReference>
<evidence type="ECO:0000256" key="1">
    <source>
        <dbReference type="SAM" id="Phobius"/>
    </source>
</evidence>
<keyword evidence="3" id="KW-1185">Reference proteome</keyword>
<dbReference type="EMBL" id="JBHSDU010000003">
    <property type="protein sequence ID" value="MFC4309900.1"/>
    <property type="molecule type" value="Genomic_DNA"/>
</dbReference>
<feature type="transmembrane region" description="Helical" evidence="1">
    <location>
        <begin position="62"/>
        <end position="81"/>
    </location>
</feature>
<evidence type="ECO:0000313" key="2">
    <source>
        <dbReference type="EMBL" id="MFC4309900.1"/>
    </source>
</evidence>
<protein>
    <recommendedName>
        <fullName evidence="4">DUF2269 domain-containing protein</fullName>
    </recommendedName>
</protein>
<evidence type="ECO:0000313" key="3">
    <source>
        <dbReference type="Proteomes" id="UP001595904"/>
    </source>
</evidence>
<evidence type="ECO:0008006" key="4">
    <source>
        <dbReference type="Google" id="ProtNLM"/>
    </source>
</evidence>
<keyword evidence="1" id="KW-0812">Transmembrane</keyword>
<proteinExistence type="predicted"/>
<accession>A0ABV8ST50</accession>
<feature type="transmembrane region" description="Helical" evidence="1">
    <location>
        <begin position="135"/>
        <end position="152"/>
    </location>
</feature>
<name>A0ABV8ST50_9GAMM</name>
<feature type="transmembrane region" description="Helical" evidence="1">
    <location>
        <begin position="6"/>
        <end position="31"/>
    </location>
</feature>
<organism evidence="2 3">
    <name type="scientific">Steroidobacter flavus</name>
    <dbReference type="NCBI Taxonomy" id="1842136"/>
    <lineage>
        <taxon>Bacteria</taxon>
        <taxon>Pseudomonadati</taxon>
        <taxon>Pseudomonadota</taxon>
        <taxon>Gammaproteobacteria</taxon>
        <taxon>Steroidobacterales</taxon>
        <taxon>Steroidobacteraceae</taxon>
        <taxon>Steroidobacter</taxon>
    </lineage>
</organism>
<keyword evidence="1" id="KW-1133">Transmembrane helix</keyword>
<reference evidence="3" key="1">
    <citation type="journal article" date="2019" name="Int. J. Syst. Evol. Microbiol.">
        <title>The Global Catalogue of Microorganisms (GCM) 10K type strain sequencing project: providing services to taxonomists for standard genome sequencing and annotation.</title>
        <authorList>
            <consortium name="The Broad Institute Genomics Platform"/>
            <consortium name="The Broad Institute Genome Sequencing Center for Infectious Disease"/>
            <person name="Wu L."/>
            <person name="Ma J."/>
        </authorList>
    </citation>
    <scope>NUCLEOTIDE SEQUENCE [LARGE SCALE GENOMIC DNA]</scope>
    <source>
        <strain evidence="3">CGMCC 1.10759</strain>
    </source>
</reference>
<keyword evidence="1" id="KW-0472">Membrane</keyword>
<feature type="transmembrane region" description="Helical" evidence="1">
    <location>
        <begin position="38"/>
        <end position="56"/>
    </location>
</feature>
<comment type="caution">
    <text evidence="2">The sequence shown here is derived from an EMBL/GenBank/DDBJ whole genome shotgun (WGS) entry which is preliminary data.</text>
</comment>
<sequence>MFDLSVFTLVHVVISVLGIITGLVVVGGLLAGARLEGWTALFLATTTLTSVTGFGFPFTKVLPPHVVGAVSLVVLAVCLVARYGKRLEGSWRTIYVVTAVTALYLNVFVLVVQLFTKTPPLAQLAPTQQEAPFAVTQALVLALFVWLGWAACRAFGTEKAVTATAQG</sequence>